<dbReference type="Pfam" id="PF16198">
    <property type="entry name" value="TruB_C_2"/>
    <property type="match status" value="1"/>
</dbReference>
<feature type="domain" description="tRNA pseudouridylate synthase B C-terminal" evidence="7">
    <location>
        <begin position="176"/>
        <end position="234"/>
    </location>
</feature>
<evidence type="ECO:0000259" key="6">
    <source>
        <dbReference type="Pfam" id="PF01509"/>
    </source>
</evidence>
<comment type="caution">
    <text evidence="8">The sequence shown here is derived from an EMBL/GenBank/DDBJ whole genome shotgun (WGS) entry which is preliminary data.</text>
</comment>
<evidence type="ECO:0000256" key="1">
    <source>
        <dbReference type="ARBA" id="ARBA00000385"/>
    </source>
</evidence>
<evidence type="ECO:0000259" key="7">
    <source>
        <dbReference type="Pfam" id="PF16198"/>
    </source>
</evidence>
<feature type="domain" description="Pseudouridine synthase II N-terminal" evidence="6">
    <location>
        <begin position="24"/>
        <end position="175"/>
    </location>
</feature>
<dbReference type="HAMAP" id="MF_01080">
    <property type="entry name" value="TruB_bact"/>
    <property type="match status" value="1"/>
</dbReference>
<reference evidence="8 9" key="1">
    <citation type="submission" date="2020-08" db="EMBL/GenBank/DDBJ databases">
        <title>Genome public.</title>
        <authorList>
            <person name="Liu C."/>
            <person name="Sun Q."/>
        </authorList>
    </citation>
    <scope>NUCLEOTIDE SEQUENCE [LARGE SCALE GENOMIC DNA]</scope>
    <source>
        <strain evidence="8 9">BX4</strain>
    </source>
</reference>
<keyword evidence="9" id="KW-1185">Reference proteome</keyword>
<dbReference type="EC" id="5.4.99.25" evidence="5"/>
<dbReference type="Proteomes" id="UP000597877">
    <property type="component" value="Unassembled WGS sequence"/>
</dbReference>
<accession>A0ABR7F010</accession>
<dbReference type="InterPro" id="IPR020103">
    <property type="entry name" value="PsdUridine_synth_cat_dom_sf"/>
</dbReference>
<dbReference type="InterPro" id="IPR014780">
    <property type="entry name" value="tRNA_psdUridine_synth_TruB"/>
</dbReference>
<dbReference type="EMBL" id="JACOOZ010000002">
    <property type="protein sequence ID" value="MBC5666939.1"/>
    <property type="molecule type" value="Genomic_DNA"/>
</dbReference>
<dbReference type="Gene3D" id="3.30.2350.10">
    <property type="entry name" value="Pseudouridine synthase"/>
    <property type="match status" value="1"/>
</dbReference>
<feature type="active site" description="Nucleophile" evidence="5">
    <location>
        <position position="39"/>
    </location>
</feature>
<evidence type="ECO:0000313" key="9">
    <source>
        <dbReference type="Proteomes" id="UP000597877"/>
    </source>
</evidence>
<keyword evidence="3 5" id="KW-0819">tRNA processing</keyword>
<evidence type="ECO:0000256" key="3">
    <source>
        <dbReference type="ARBA" id="ARBA00022694"/>
    </source>
</evidence>
<organism evidence="8 9">
    <name type="scientific">Eubacterium segne</name>
    <dbReference type="NCBI Taxonomy" id="2763045"/>
    <lineage>
        <taxon>Bacteria</taxon>
        <taxon>Bacillati</taxon>
        <taxon>Bacillota</taxon>
        <taxon>Clostridia</taxon>
        <taxon>Eubacteriales</taxon>
        <taxon>Eubacteriaceae</taxon>
        <taxon>Eubacterium</taxon>
    </lineage>
</organism>
<protein>
    <recommendedName>
        <fullName evidence="5">tRNA pseudouridine synthase B</fullName>
        <ecNumber evidence="5">5.4.99.25</ecNumber>
    </recommendedName>
    <alternativeName>
        <fullName evidence="5">tRNA pseudouridine(55) synthase</fullName>
        <shortName evidence="5">Psi55 synthase</shortName>
    </alternativeName>
    <alternativeName>
        <fullName evidence="5">tRNA pseudouridylate synthase</fullName>
    </alternativeName>
    <alternativeName>
        <fullName evidence="5">tRNA-uridine isomerase</fullName>
    </alternativeName>
</protein>
<dbReference type="PANTHER" id="PTHR13767:SF2">
    <property type="entry name" value="PSEUDOURIDYLATE SYNTHASE TRUB1"/>
    <property type="match status" value="1"/>
</dbReference>
<dbReference type="InterPro" id="IPR002501">
    <property type="entry name" value="PsdUridine_synth_N"/>
</dbReference>
<evidence type="ECO:0000256" key="4">
    <source>
        <dbReference type="ARBA" id="ARBA00023235"/>
    </source>
</evidence>
<comment type="function">
    <text evidence="5">Responsible for synthesis of pseudouridine from uracil-55 in the psi GC loop of transfer RNAs.</text>
</comment>
<evidence type="ECO:0000313" key="8">
    <source>
        <dbReference type="EMBL" id="MBC5666939.1"/>
    </source>
</evidence>
<sequence>MINGVINVYKEPGFTSHDVVAKLRGILKQKKIGHMGTLDPNAVGVLPVCLGKATKLCDILSEKDKTYNATLLLGLDTDTQDTSGEVISKADTDSIMELSEDKVFETIKSYIGDYDQIPPMFSAIKIGGEKLYNLARRGEVIERPARHCRIIDITVTKMELPRVDLHVTCSKGTYIRTLCHDIGKDLGVGGCMEKLVRTKVERFSVEDSITLKQIEEFRDNNTLEDYITPVDEMLGNYSKCMVSKGAEKLVYNGNIFTSGNTFLKMNHEDGQIVRVYTSEGEFIGLYKFNSEKQIYKSVKMFL</sequence>
<dbReference type="CDD" id="cd02573">
    <property type="entry name" value="PseudoU_synth_EcTruB"/>
    <property type="match status" value="1"/>
</dbReference>
<name>A0ABR7F010_9FIRM</name>
<evidence type="ECO:0000256" key="2">
    <source>
        <dbReference type="ARBA" id="ARBA00005642"/>
    </source>
</evidence>
<comment type="similarity">
    <text evidence="2 5">Belongs to the pseudouridine synthase TruB family. Type 1 subfamily.</text>
</comment>
<comment type="catalytic activity">
    <reaction evidence="1 5">
        <text>uridine(55) in tRNA = pseudouridine(55) in tRNA</text>
        <dbReference type="Rhea" id="RHEA:42532"/>
        <dbReference type="Rhea" id="RHEA-COMP:10101"/>
        <dbReference type="Rhea" id="RHEA-COMP:10102"/>
        <dbReference type="ChEBI" id="CHEBI:65314"/>
        <dbReference type="ChEBI" id="CHEBI:65315"/>
        <dbReference type="EC" id="5.4.99.25"/>
    </reaction>
</comment>
<dbReference type="RefSeq" id="WP_186839962.1">
    <property type="nucleotide sequence ID" value="NZ_JACOOZ010000002.1"/>
</dbReference>
<dbReference type="PANTHER" id="PTHR13767">
    <property type="entry name" value="TRNA-PSEUDOURIDINE SYNTHASE"/>
    <property type="match status" value="1"/>
</dbReference>
<proteinExistence type="inferred from homology"/>
<evidence type="ECO:0000256" key="5">
    <source>
        <dbReference type="HAMAP-Rule" id="MF_01080"/>
    </source>
</evidence>
<dbReference type="SUPFAM" id="SSF55120">
    <property type="entry name" value="Pseudouridine synthase"/>
    <property type="match status" value="1"/>
</dbReference>
<dbReference type="InterPro" id="IPR032819">
    <property type="entry name" value="TruB_C"/>
</dbReference>
<dbReference type="NCBIfam" id="TIGR00431">
    <property type="entry name" value="TruB"/>
    <property type="match status" value="1"/>
</dbReference>
<gene>
    <name evidence="5 8" type="primary">truB</name>
    <name evidence="8" type="ORF">H8S00_02885</name>
</gene>
<dbReference type="Pfam" id="PF01509">
    <property type="entry name" value="TruB_N"/>
    <property type="match status" value="1"/>
</dbReference>
<keyword evidence="4 5" id="KW-0413">Isomerase</keyword>